<keyword evidence="4" id="KW-1133">Transmembrane helix</keyword>
<dbReference type="InterPro" id="IPR001589">
    <property type="entry name" value="Actinin_actin-bd_CS"/>
</dbReference>
<dbReference type="SUPFAM" id="SSF47576">
    <property type="entry name" value="Calponin-homology domain, CH-domain"/>
    <property type="match status" value="1"/>
</dbReference>
<evidence type="ECO:0000256" key="3">
    <source>
        <dbReference type="ARBA" id="ARBA00022737"/>
    </source>
</evidence>
<dbReference type="FunFam" id="1.20.58.60:FF:000219">
    <property type="entry name" value="Uncharacterized protein, isoform J"/>
    <property type="match status" value="1"/>
</dbReference>
<dbReference type="GO" id="GO:0007097">
    <property type="term" value="P:nuclear migration"/>
    <property type="evidence" value="ECO:0007669"/>
    <property type="project" value="TreeGrafter"/>
</dbReference>
<dbReference type="PROSITE" id="PS00020">
    <property type="entry name" value="ACTININ_2"/>
    <property type="match status" value="1"/>
</dbReference>
<feature type="compositionally biased region" description="Basic and acidic residues" evidence="8">
    <location>
        <begin position="459"/>
        <end position="470"/>
    </location>
</feature>
<keyword evidence="6" id="KW-0009">Actin-binding</keyword>
<keyword evidence="3" id="KW-0677">Repeat</keyword>
<dbReference type="CDD" id="cd21243">
    <property type="entry name" value="CH_SYNE1_rpt2"/>
    <property type="match status" value="1"/>
</dbReference>
<accession>A0A7R9FKQ3</accession>
<evidence type="ECO:0000256" key="8">
    <source>
        <dbReference type="SAM" id="MobiDB-lite"/>
    </source>
</evidence>
<dbReference type="GO" id="GO:0005737">
    <property type="term" value="C:cytoplasm"/>
    <property type="evidence" value="ECO:0007669"/>
    <property type="project" value="TreeGrafter"/>
</dbReference>
<dbReference type="FunFam" id="1.20.58.60:FF:000169">
    <property type="entry name" value="nesprin-1 isoform X1"/>
    <property type="match status" value="1"/>
</dbReference>
<dbReference type="PANTHER" id="PTHR47535:SF1">
    <property type="entry name" value="NESPRIN-1"/>
    <property type="match status" value="1"/>
</dbReference>
<feature type="coiled-coil region" evidence="7">
    <location>
        <begin position="2944"/>
        <end position="3001"/>
    </location>
</feature>
<dbReference type="InterPro" id="IPR052403">
    <property type="entry name" value="LINC-complex_assoc"/>
</dbReference>
<feature type="region of interest" description="Disordered" evidence="8">
    <location>
        <begin position="25"/>
        <end position="295"/>
    </location>
</feature>
<feature type="coiled-coil region" evidence="7">
    <location>
        <begin position="5274"/>
        <end position="5312"/>
    </location>
</feature>
<name>A0A7R9FKQ3_9NEOP</name>
<feature type="compositionally biased region" description="Polar residues" evidence="8">
    <location>
        <begin position="256"/>
        <end position="278"/>
    </location>
</feature>
<evidence type="ECO:0000256" key="1">
    <source>
        <dbReference type="ARBA" id="ARBA00004370"/>
    </source>
</evidence>
<feature type="domain" description="Calponin-homology (CH)" evidence="9">
    <location>
        <begin position="471"/>
        <end position="576"/>
    </location>
</feature>
<organism evidence="10">
    <name type="scientific">Timema tahoe</name>
    <dbReference type="NCBI Taxonomy" id="61484"/>
    <lineage>
        <taxon>Eukaryota</taxon>
        <taxon>Metazoa</taxon>
        <taxon>Ecdysozoa</taxon>
        <taxon>Arthropoda</taxon>
        <taxon>Hexapoda</taxon>
        <taxon>Insecta</taxon>
        <taxon>Pterygota</taxon>
        <taxon>Neoptera</taxon>
        <taxon>Polyneoptera</taxon>
        <taxon>Phasmatodea</taxon>
        <taxon>Timematodea</taxon>
        <taxon>Timematoidea</taxon>
        <taxon>Timematidae</taxon>
        <taxon>Timema</taxon>
    </lineage>
</organism>
<feature type="coiled-coil region" evidence="7">
    <location>
        <begin position="5674"/>
        <end position="5727"/>
    </location>
</feature>
<dbReference type="PROSITE" id="PS50021">
    <property type="entry name" value="CH"/>
    <property type="match status" value="2"/>
</dbReference>
<feature type="compositionally biased region" description="Polar residues" evidence="8">
    <location>
        <begin position="46"/>
        <end position="70"/>
    </location>
</feature>
<comment type="subcellular location">
    <subcellularLocation>
        <location evidence="1">Membrane</location>
    </subcellularLocation>
</comment>
<feature type="coiled-coil region" evidence="7">
    <location>
        <begin position="7712"/>
        <end position="7743"/>
    </location>
</feature>
<evidence type="ECO:0000313" key="10">
    <source>
        <dbReference type="EMBL" id="CAD7455196.1"/>
    </source>
</evidence>
<sequence>MVGALQSLCDSLTQTRNNSLYRTALRQGTTRSTGPHSDKEQLALQDRTQTRNNSLYRTALRQGTTRSTGPHSDKEQLALQDRTQTRNNSLYRTALRQGTTRSTGPHSDKEQLALQDRTQTRNNSLYRTALRQGTTRSTGPHSDKEQLALQDRTQTRNNSLYRTALRQGTTRSTGPHSDKEQLALQDRTQTRNNSLYRTALRQGTTRSTGPHSDKEQLALQDRTQTRNNSLYRTALRQGTTRSTGPHSDKEQLALQDRTQTRNNSLYRTALRQGTTRSTGPHPDKEQLGLQDRTQTRNNSLYRTALTAIFGGKGRSILRVPPLRIEDLIDDLKDGTKMLALLEVLSGEKLPVERGRNLKRPHFLSNANTALQFLQSKKVRQVLLATFPLGCVRLMKASIKLVNINSSDLVDGRPPVVLGLIWTIILYFQIEENTRALESLGHTFGGSASSLESGGARSGGEQKKAPEEKRRQGAKRAMLQWVTNAIPREAGVEVKDFGPSWRDGVAFLAIIDAIKSNLVNLVAMKESSNRARLETAFDVAEQELGITRLLDPEDVDVPRPDEKSIMTYVAQFLHKYPEPRTADGSSTLAAVEAEYNELITWLMKKTQHLEHLQQTKSLPLDYAEYSSFKREFDGKLPSVEKLRKLVETQSMISITADSWREIDSLWNKLEAQLRYWLWLLDASLPGDLGQVGEWLGRAEALILSDDIPSAMNEETATIISRKLEEHKVFFADLPSVQTKFRQAMTSPAAQNVHPEQLDNMAQRLEAVGPSAARRRIQLKFLEHKCCLIAFLHLTETKLRGWTVKYGREEKVQQLLEQYRNFVSRNRIFQEFNKAYIDMQRVVEEYKREGNVGESWDWERTPDQRSQVECQWDWERTPDQRSSDQRESVNIDRFMRETGERWKNVSMELRCVQSMLEEVVAYWRRWNSMADEFDNWLDRAYSMQDLSEEDKMEYFQDVSVWKDKYQLLGDTVSFLIATCEDQVAHELKERYLRISTRWDELFPHVKQYMHAGDILRHRKDYRAGIEKLQGWLRNAEAVLSSTQLSSTEKIKAYGEQLQTLQKEVEGIEELFKVVSKKFQAMIQDLSRDEVDRIMNTLKKEKEALVRVRALIPMQLHLFHQILVQQESLEAGQTEIKHWLDEAESLLASESLAGGKDSVQAQLDRHKAFFSRTLYYKSMLESKNKVFQSIVKSVDHSEGIDTEEFRQRMTQLNERFVRATQQAQQSELKLQEALRCWHNFHESERTISDWLQKADKLIAEKHIDTKQTVESHKNFFEQVNERWIQELVNSAQDLRKCLPPEQHAPVAEVVDRLQAKWKEVLSFAPLHLMRLEFRLDETTFSQYLKEIEKEIHAEQQAFNRHEDVEVILARNKEFFVERGTLPEAERCLESMGQIAASYSQWQPSDKNLQGSHNRALAQYQAVNTRISQLQQQLQMIPAQWKNYQDKFVEMVKWMDSVDGSLKRILTEVNSLEEFEKERAVFQSICREVEMKREDMKWLVQTLDSLASHASEEESVAEQGKLEKLIVRYKNMIPTIELTMTRTDVHYKCYTYRREVREVSRSDSYFEYGPRQVSRWDSYFDYGSRQVSRSDSYFEYGRPVSRWDSYFDYGSKQVSNWNSYFDYGSRQVSRSDSYFEYGRPVSRSDSYFDYGSRQMSRSDSYFEYGRPVCSLLQKVKETSMTGPNPETLDSVNVMIRQQETAVSQLDQQRPNIMSMLQRGKDLSKDAHAPTFVKVEVQSLESGWNDAYGQTVDKLKKLRGRLATFRSGSVKSSDCLHPGTQKVWSSYSDQKNEILKLLERAEEELRKVSPGQHDSRHLAEELQAKQDMSVALRKATEDMLRRLRDLSSNLGSLTAPERKPLLQKEVREGEGGARELPQPASPSPYKLIWALKRPLFLGTPTGSLVTEIERRLHITLETVQERVVYLEQFNARWTRFQSRLDELQDWTQHSAPGLLEQVQAADLTPEERVKRSQVLQGQLAEKVAVLDVLSQEARGLVQDDADNVEAEQLRLEVERLRSSVLALNHAVDNQISSVGRDLVNWQEYKSGLQEIKPWVEQAEVKVTMGMPKPVSLQEAQQLLDSARDFEQQCEGQLTKLQGVAALGQQITCRTNAADEVDAVHSRWTAVHDQALQWGARLEKLVGTWQEFDGQARGVDEWLQKGQRAIEETPVHINTTSVSKLEKEMARLKAINEEVSEKQGQLATLTTVSDNISQGLALEGASAIKGQVAEMKAKANRLAESVRGKINNVSDTILARQDFHTRMSNFDAWTDRLGANIGEVEEVRLDRVDSALQSVHGFLQEHSDQQAVFNSIYDEVKKLLNFSTPEEAASLNSAYSVLVAKYQDLEDNLQEKKSALEKWSELLGWYGETAEQLNHVQFQVESQKSRPEDLERFAEELAAIALKQATWSEGAPVIDGASQQSGTKILDKATGKRVTAVSLVDDIESRVGALQKGLTNKRALLHKVGIQWTHFQQIQNNLSEGLLTTQGNTQEIIFKVDTFDKLGQAVKDICDLLELHKQRQAAKDNLHKEGKLLMDEDESNVTTIQNILASIDVNWEKVSEMLKDQKAKYTEMNIAWQHFNDAKDKLHAGISEVDKLSESVKEAPNDITQANIALDKSKKALEILKKAKVSLDTMDSKGQILFKQAEPISGFQVDVIEGSLRDAHERWQSAFDSLTKKLQSLEAQLIVWKQIDESKNEVLHWLGETSEALSNGIENLSDIDGGQSRLTRYKDELPTHYNLKTSIISKTSQLVKLNNGKPISTLDSLNKLLEDEFTDVKNIADKLESIAYTFSEKEKSIKSNIKFTGDSITKLREALIKCDDLTGENTKILDRLKKCQALKVELQGVGSNLENLNDKIEEIKSSYPAFGESGLAKELKGLQERYNSVSSHANKIENTLLAFLKKYHTEKFGILQRGVATHKEKVVWCLPEPGSDRYNLEVKLSSLQDVAAGLQDFEAKKEELDQSLQVLQNVETPEKIEELVCERRQVVAELEALKSTYNTTKQSLERNTGLWQKYELMSENVASWLKETEGKVRAESVSQLNLKKVPDKIKEIEGFKKQVSDYEPEVKEITSLGEEIMKESPESRVGQYVGHLVTRYQAVIKFASGYIDRLHKLDKNKDLYKADVKEVNKWLTDADRKLKSHEELLSSGAKPMQAYQAKLEELKAFADDREKGQALLNKAVEHGEALFSGISPEDRESVRTELRGLRDSSEALIDKANAIHKKVEGIMLQRSSFDDSYKQVKQWVTEAEDKLGSKIELKPTLKKKKMAMHGYRALSQDVNTHKNIMRQLQDKIGALSDSEATAKFDEIVSSYGKLSTNVEERISVSEKHVSDHEAYLQALEKVRDWLSALNVEAAVVTDEASLEKDGADTKLALIETFLQHKEEGDKRLEDCNKLLQIVLTQTDISGHPRLLKEYEEQKKAWELFLSKCVDTQNKLKQLCSQWTEFEEVVEELTTWIKQKESQVKDQSLRNTLEAKQSHLDKLKSVEEEIQSKAEEFNKASDKSQRVEGESELSVKVSRLLTRYTTLKNITKEVVSRYSQFVKEHSSFNDDYTLFLEWLSTVEAELNEQSQIVGDLEVLQNRQKKIRELSDVRSKESAKFEALIDKGEKLYAHTSPDGREIIRQQLRTLRTVWDSFSEDLQASTHKLDQCLMQFAEFTLSQEQLTKWLRDVEKAMTQHTELKGSLQEKRAQLQNHKIMHQEIMSHQQLVESVCDKAQQLVDQTKDKSLNIYLQSIKQLFQNIVSKSQDLLDNLEGCVQKHSQFCTQCKSFSDWLSTEQDNLHDCNDVSGEKADIKKRLATIKLLRENKALGDSQLSQLRDLCRVVGKSTAPKGVEALEKDISELESNLQEHLSRIDAVESKSNGALNQWLEFEKQLDQHTKWFRTTEVIFREQQLQATLPDKETQLKSFLEQRDLITAKERDIDEFVDQYQLLHVLSKEVINRWQGLVDDHKAYQDRLSETLAWLAPLEEHLTALRKEESTNNLEAKASRLQVLLSEREQATHKLDNLTAAGERLFPDTSAQGRERIRQELRGVRERWDSLEEGIKEQQKRQDAQSLQWSSYQETLQQTLAWLEAMEKTLQHDTAWSSTQEVRSKLLKHKTTLQEVISHKRVIEAVSEKAQALVQLTSNKGRGQEVQDTVNSINQRYEELVNNLLVFITQLEEALDAFQQFHELQKSHQDYQKQLWDRLAAYSDYSGSKPVLQSRLAKVQEIQDSLGEGAIKLKSLSDHVANKTDKLPARAKEAMDRDLANLKFEYEKFVGALNDVQHGLEERLQQWSEYEGSFDRLLSWLSDSETSLKNYAPRSTLEEKQEQHEKYQDLIKIIDSRNRDVKEIVTLADHLEQSLILSLRQNEAEFDKMSDDSSDLVQISGETRISVNVQQITSRFQSIQTTAKEIVKKCEQAVTDHEAYLEKYKQCSAWLAAAQARFERCRDGSSVGERQDLVQRSAGLRELLAEQPSATSLLNATVELGEKLYPSTAMEGREDVRQQLQELQQAMETLYDGVSSTERELQAKLSRWTGFEECSESLRRWLTEVETQLPHELELKTTLDEKRAQLQTYRALLHDAVAHQQDIVSLRDKTESLPERNTKIDEQLDTLTRRHDVILKRAQNFVERYEGIVSDHQHYSKAVMDTQEWLEATHNTVLLWGDTQLERISLHTNLERLKERQVLKPGPVTGAEYDTPRFVVLDFNKNMHLSSPEEESRIQQIRSLGEKVIPGTIDSGQINIRSQIDSSQQEWEGLLSAITSTIEALDSKLQQWNEYESLKDQCMSWIRETDTKLHAVDLQATAQEKKQQLEILKRGTQFTPCTITGQRGKQFTPCTVTGQRGKRFTPCTVTGQRGKQFTPCTVTGQRGKQYHTLHCHRTERNTVHTLHCHRTERNTVHTLNCHRSERNTFHTLHHHRTERKTVHTLHCHRTERKTALQGEVRAKELEIDAVTERAQQLHKGAMSSRSSQISELGLKYQQVSHKVKELTSRWLQYVTGHQEFDSHIAECMQWLEDIRNKVAYCSDLSAPSQKDLESKLETIQDLLLYKEEGFSKVQGTVELAQAVLANTAPSGHDAINQILGRLQEEWSTLASKMVETKAILDDSIHRWAGFLEQIHQLNKTVDYLESVSNEISDFQTTMSEKRAQLERIKCLDEKVRCEKIEVDSLKAKAAEMLASGQQSHAASQAQEILNKFDMLAERIKNLLSERGDQFKDHRLYKEAYDDLTGWLSRSREKVPSMKQRPLSDKLAIESAVVPLEALLNKQAQGELLVEHLTHTGEVVIASTSPQGQEVIRKEIRALKENFEGLFREIKQQKEQLEATVVQWRDYKEEYERLCDWLQQLDILVKAQKTALLATLPEKIKQVQEVKDILERLEKGKEQIDKFNSSASGLLSSHLDTYVNNQLRHLSSRYQVQVNLGKDVLKKVETNAEQHQQYEDNLGKAKAWIENAKQVIRDCSEASSNSSREVLEARLGQIQDLLRKREVGQNLVHTTVNCGEKVLRNTRSDGKDMINAQLKEVQSDWDRLVKKISTAKVHLETSLLQWADYSSSYSQLQQWITDREAKLQLACEQKVTKAKKGQAPGMSSLSIGERKATLRQTNSIVQDIVSFEPMIQSVASKAEDLLQAKPASEISSKYETLSKQARDLYAKQKETVEQHQAFIDAGNDFVQWIRAAKEKLSKCSEPTGDKESLSSKVSQLKVLESEQEEGQKKLEKALEQGDAACQVADPEDKEVIEEEVALLQEEYDTYVESLSRTKTLLEVGIVKWTEYEDQYQEASDWLTQTEQVVQSFNKLQDGLEEKKNVLEQFQRALEEEKNVLEQFQVSELTLEGPGGEEECLGTVPEEEKNVLEQFQVSELTLEGPRGEEECLGTVPEEKKNVLEQFQLSELTRVCPKFVHLQTLFDWQKELDRLNMKAQMLLETCADTRISNAVTHMTTKYNALLSLAKEIMRRLELHYQEHQQHNTLYQECQDWVDRTRDKLNECHDIPNTLPEVNNKLQTVKTIRQSLEQGQNKLRYALELKEKVILNTEQNGAAKIQEDTENLKQEFEKLMTDVHELRQRLTQRATQLEELQKAHKALSDWLEEIEQKVQSDDSAEFLNDLSEKRATLEKFRSLQRDIISHNEMVERLRSKLSDDQTIPPTIYQPSLDKYKHLKYILTKNISTLEEQVKEHELYKQAYLDAFDWVRKTRIEIQQCNDPHGEKEQTVDKEKRVTSIANSLPEGEKLVDRAVELSNTVMATTGAEGQDSLRQEIQQLKADWEGLSVMCKDTQKVLDKCITSWSEFADTFGRMKSWLQGFQGKVDAELEGDKKTPEDLNKCRALLQEAVQQKVLMEELSDRCESLMELSACSWVRDQTVQLQGTYTNLLTTVQSQCEPMNVCIALLQGLVSRVEKNLSDHTEFLKAKDQFDLWLKRAHGTVKDCIGVGDEAATKDRLETIRLVSTRMTEGQHLMSTMQEVFTKAINTTPTEQQELLREDMAYLRNSWDQLGMDLNSVMSQLKAAMSRWEDYNDSKSRLQLWISDMEESLKESPDTKAELGEMKTLIERYKHIQDEIQAKRTDLDHLLSEAAELSVWASRPEVLEEAQKLQTRWDQLSSGYASRKHNLELEIQEYTSYHQSLQDTEKWLLQISFQLMAHNSLYITNKEQTQDQISQHEALLGDIQRYQSTLDDLKAKGHGQVERYVSTTPSIKVTIEKQLRNVQDSYDSLLHTALQIKSLHNKLQSEKSRLAVAVQACEAAAACISRPSSPQDTMPPPIPDKELLVRARLEDLIDQQSDNRQLGEEQQGEKLRLLLKHLESQSFLTRLNALCDKVQGRLSGLSSTVSELEELQKQRGVLHQWVSEQRATVADWRSKPSKLRPEAARAELAAMNEMMGGIGDRRVRLLTELPAQEGDQDDLEGQIEQLETELTQVMSKKQGAQGVIEDYRSKVQETHGWLDSLVKRMEVLDKGSGLDCGQKLAIIVELSSEFDDQGPGRVEEVKRLAGEVVDLVSNLDSQQVEEQLRSVERRYNDIAKRVQRKVQVLEMAQKGLDAARQEIQQARDWVRDKKGLLESQAPLGYESKAADDRLLWVKSLLKEVEGKEVLLETLERRANTMSADLEPSEHQHLESALRNLNSEHTELLVRLKGEVTKVSVAGDARRKLEGDVEAARAWLRGKRQDVVKLGGYLPLRAEEVDREIHKYKKFETDTKDFGDGKLSDLQKHGNSLLKECSDPDKKRLQALLQDVGDEYEVLSKEIQEKLASLADLLQGRKQFEDEVNHCQHWLNEAEVATSAEIRAPNVGLLEEQLAKYDKLNQEADQMRSDLERIIDQGKAILPTVSEADKLTLSEQLNAIKDRHARIAGLIRDRSNGLKDQLSQCKVTAAKVAESVQFMTGIQAELKELSKPVGSKVEDVQGMLEQYEKILSDLKANKSKLGDLQLGSMGDLQGISQQQDDLIHSIESQIARLRQLLLLREQFIALITEIMTFITKYTEVVRDIERGGHTVQEKIKKYDDVIVKIQECDALLSSATDKGQTIAAEGSASDRNSITEQLQSLKQSLQALRRAVEKQREQHEMTAAEHRKLGAELEVALDWLHAHEAAVRSRPLLDRDPASVEKELDNHKLLAAEVTGYLDRVKAVQDAARHEDGMPSSLLEQLSEANSLLNSLPRELEERGKYLEANRQLRLDYAALKDRLHAWVVEAQERLQKGAAGVDFQNVVADLEEHKMFFSTEPAMKELVSQQIQQAADHIWPSLTGVEQEELSREQQQLTQLLKNTLNSAKSRRAQLEQDTEMWQDYRAALAKVRGVLARSEFNDEPVTSLAGLHFNIQKLTHGLNDIQTQQPEIDLLNERAQDITKQADSSNKDLIEQEIGNANKEWMDLVCGMEHRRDMLTKLAQHWEEFETKWQAFESLVVGNEEKSRHIDLVVRSKSQIIEVKQTIQDLLNEVEGHRSLHEEVLFLSGTVLTYLTAFSEPSAQLLKVKLDHLTDIYKK</sequence>
<dbReference type="Pfam" id="PF00307">
    <property type="entry name" value="CH"/>
    <property type="match status" value="1"/>
</dbReference>
<evidence type="ECO:0000256" key="6">
    <source>
        <dbReference type="ARBA" id="ARBA00023203"/>
    </source>
</evidence>
<keyword evidence="2" id="KW-0812">Transmembrane</keyword>
<evidence type="ECO:0000256" key="7">
    <source>
        <dbReference type="SAM" id="Coils"/>
    </source>
</evidence>
<keyword evidence="5" id="KW-0472">Membrane</keyword>
<dbReference type="Gene3D" id="1.10.418.10">
    <property type="entry name" value="Calponin-like domain"/>
    <property type="match status" value="2"/>
</dbReference>
<feature type="coiled-coil region" evidence="7">
    <location>
        <begin position="7499"/>
        <end position="7533"/>
    </location>
</feature>
<dbReference type="SUPFAM" id="SSF46966">
    <property type="entry name" value="Spectrin repeat"/>
    <property type="match status" value="36"/>
</dbReference>
<evidence type="ECO:0000259" key="9">
    <source>
        <dbReference type="PROSITE" id="PS50021"/>
    </source>
</evidence>
<feature type="coiled-coil region" evidence="7">
    <location>
        <begin position="6862"/>
        <end position="6889"/>
    </location>
</feature>
<feature type="compositionally biased region" description="Polar residues" evidence="8">
    <location>
        <begin position="25"/>
        <end position="35"/>
    </location>
</feature>
<feature type="compositionally biased region" description="Polar residues" evidence="8">
    <location>
        <begin position="186"/>
        <end position="210"/>
    </location>
</feature>
<dbReference type="FunFam" id="1.20.58.60:FF:000230">
    <property type="entry name" value="Uncharacterized protein, isoform D"/>
    <property type="match status" value="1"/>
</dbReference>
<feature type="compositionally biased region" description="Basic and acidic residues" evidence="8">
    <location>
        <begin position="1851"/>
        <end position="1868"/>
    </location>
</feature>
<feature type="coiled-coil region" evidence="7">
    <location>
        <begin position="3827"/>
        <end position="3854"/>
    </location>
</feature>
<dbReference type="GO" id="GO:0051015">
    <property type="term" value="F:actin filament binding"/>
    <property type="evidence" value="ECO:0007669"/>
    <property type="project" value="TreeGrafter"/>
</dbReference>
<dbReference type="Pfam" id="PF25034">
    <property type="entry name" value="Spectrin_SYNE1"/>
    <property type="match status" value="2"/>
</dbReference>
<feature type="coiled-coil region" evidence="7">
    <location>
        <begin position="7258"/>
        <end position="7285"/>
    </location>
</feature>
<feature type="region of interest" description="Disordered" evidence="8">
    <location>
        <begin position="1846"/>
        <end position="1874"/>
    </location>
</feature>
<feature type="coiled-coil region" evidence="7">
    <location>
        <begin position="5766"/>
        <end position="5800"/>
    </location>
</feature>
<keyword evidence="7" id="KW-0175">Coiled coil</keyword>
<feature type="coiled-coil region" evidence="7">
    <location>
        <begin position="5127"/>
        <end position="5184"/>
    </location>
</feature>
<feature type="domain" description="Calponin-homology (CH)" evidence="9">
    <location>
        <begin position="298"/>
        <end position="428"/>
    </location>
</feature>
<proteinExistence type="predicted"/>
<feature type="coiled-coil region" evidence="7">
    <location>
        <begin position="1199"/>
        <end position="1226"/>
    </location>
</feature>
<dbReference type="Pfam" id="PF00435">
    <property type="entry name" value="Spectrin"/>
    <property type="match status" value="7"/>
</dbReference>
<feature type="compositionally biased region" description="Polar residues" evidence="8">
    <location>
        <begin position="221"/>
        <end position="245"/>
    </location>
</feature>
<reference evidence="10" key="1">
    <citation type="submission" date="2020-11" db="EMBL/GenBank/DDBJ databases">
        <authorList>
            <person name="Tran Van P."/>
        </authorList>
    </citation>
    <scope>NUCLEOTIDE SEQUENCE</scope>
</reference>
<dbReference type="GO" id="GO:0005640">
    <property type="term" value="C:nuclear outer membrane"/>
    <property type="evidence" value="ECO:0007669"/>
    <property type="project" value="TreeGrafter"/>
</dbReference>
<feature type="coiled-coil region" evidence="7">
    <location>
        <begin position="6515"/>
        <end position="6542"/>
    </location>
</feature>
<dbReference type="EMBL" id="OE000841">
    <property type="protein sequence ID" value="CAD7455196.1"/>
    <property type="molecule type" value="Genomic_DNA"/>
</dbReference>
<dbReference type="CDD" id="cd00176">
    <property type="entry name" value="SPEC"/>
    <property type="match status" value="9"/>
</dbReference>
<protein>
    <recommendedName>
        <fullName evidence="9">Calponin-homology (CH) domain-containing protein</fullName>
    </recommendedName>
</protein>
<dbReference type="InterPro" id="IPR001715">
    <property type="entry name" value="CH_dom"/>
</dbReference>
<evidence type="ECO:0000256" key="4">
    <source>
        <dbReference type="ARBA" id="ARBA00022989"/>
    </source>
</evidence>
<dbReference type="SMART" id="SM00033">
    <property type="entry name" value="CH"/>
    <property type="match status" value="2"/>
</dbReference>
<dbReference type="GO" id="GO:0034993">
    <property type="term" value="C:meiotic nuclear membrane microtubule tethering complex"/>
    <property type="evidence" value="ECO:0007669"/>
    <property type="project" value="TreeGrafter"/>
</dbReference>
<feature type="compositionally biased region" description="Polar residues" evidence="8">
    <location>
        <begin position="81"/>
        <end position="105"/>
    </location>
</feature>
<feature type="coiled-coil region" evidence="7">
    <location>
        <begin position="4476"/>
        <end position="4503"/>
    </location>
</feature>
<dbReference type="InterPro" id="IPR047291">
    <property type="entry name" value="CH_SYNE1_rpt2"/>
</dbReference>
<feature type="compositionally biased region" description="Polar residues" evidence="8">
    <location>
        <begin position="116"/>
        <end position="140"/>
    </location>
</feature>
<dbReference type="InterPro" id="IPR018159">
    <property type="entry name" value="Spectrin/alpha-actinin"/>
</dbReference>
<gene>
    <name evidence="10" type="ORF">TTEB3V08_LOCUS3276</name>
</gene>
<feature type="coiled-coil region" evidence="7">
    <location>
        <begin position="2829"/>
        <end position="2856"/>
    </location>
</feature>
<feature type="coiled-coil region" evidence="7">
    <location>
        <begin position="2329"/>
        <end position="2356"/>
    </location>
</feature>
<feature type="region of interest" description="Disordered" evidence="8">
    <location>
        <begin position="447"/>
        <end position="473"/>
    </location>
</feature>
<evidence type="ECO:0000256" key="2">
    <source>
        <dbReference type="ARBA" id="ARBA00022692"/>
    </source>
</evidence>
<feature type="compositionally biased region" description="Polar residues" evidence="8">
    <location>
        <begin position="151"/>
        <end position="175"/>
    </location>
</feature>
<dbReference type="InterPro" id="IPR057057">
    <property type="entry name" value="Spectrin_SYNE1"/>
</dbReference>
<dbReference type="SMART" id="SM00150">
    <property type="entry name" value="SPEC"/>
    <property type="match status" value="35"/>
</dbReference>
<dbReference type="PANTHER" id="PTHR47535">
    <property type="entry name" value="MUSCLE-SPECIFIC PROTEIN 300 KDA, ISOFORM G"/>
    <property type="match status" value="1"/>
</dbReference>
<dbReference type="Gene3D" id="1.20.58.60">
    <property type="match status" value="28"/>
</dbReference>
<dbReference type="InterPro" id="IPR002017">
    <property type="entry name" value="Spectrin_repeat"/>
</dbReference>
<dbReference type="InterPro" id="IPR036872">
    <property type="entry name" value="CH_dom_sf"/>
</dbReference>
<feature type="coiled-coil region" evidence="7">
    <location>
        <begin position="1048"/>
        <end position="1075"/>
    </location>
</feature>
<dbReference type="FunFam" id="1.10.418.10:FF:000033">
    <property type="entry name" value="nesprin-1 isoform X1"/>
    <property type="match status" value="1"/>
</dbReference>
<feature type="coiled-coil region" evidence="7">
    <location>
        <begin position="7365"/>
        <end position="7392"/>
    </location>
</feature>
<feature type="coiled-coil region" evidence="7">
    <location>
        <begin position="3462"/>
        <end position="3496"/>
    </location>
</feature>
<feature type="coiled-coil region" evidence="7">
    <location>
        <begin position="6002"/>
        <end position="6064"/>
    </location>
</feature>
<evidence type="ECO:0000256" key="5">
    <source>
        <dbReference type="ARBA" id="ARBA00023136"/>
    </source>
</evidence>